<dbReference type="KEGG" id="mis:MICPUN_56827"/>
<dbReference type="SMART" id="SM00230">
    <property type="entry name" value="CysPc"/>
    <property type="match status" value="1"/>
</dbReference>
<dbReference type="GeneID" id="8241649"/>
<accession>C1E1D1</accession>
<dbReference type="EMBL" id="CP001324">
    <property type="protein sequence ID" value="ACO62151.1"/>
    <property type="molecule type" value="Genomic_DNA"/>
</dbReference>
<proteinExistence type="inferred from homology"/>
<dbReference type="PANTHER" id="PTHR10183:SF423">
    <property type="entry name" value="LEUCINE-RICH REPEAT PROTEIN (LRRP)"/>
    <property type="match status" value="1"/>
</dbReference>
<dbReference type="PANTHER" id="PTHR10183">
    <property type="entry name" value="CALPAIN"/>
    <property type="match status" value="1"/>
</dbReference>
<dbReference type="PRINTS" id="PR00704">
    <property type="entry name" value="CALPAIN"/>
</dbReference>
<dbReference type="InParanoid" id="C1E1D1"/>
<organism evidence="6 7">
    <name type="scientific">Micromonas commoda (strain RCC299 / NOUM17 / CCMP2709)</name>
    <name type="common">Picoplanktonic green alga</name>
    <dbReference type="NCBI Taxonomy" id="296587"/>
    <lineage>
        <taxon>Eukaryota</taxon>
        <taxon>Viridiplantae</taxon>
        <taxon>Chlorophyta</taxon>
        <taxon>Mamiellophyceae</taxon>
        <taxon>Mamiellales</taxon>
        <taxon>Mamiellaceae</taxon>
        <taxon>Micromonas</taxon>
    </lineage>
</organism>
<evidence type="ECO:0000256" key="1">
    <source>
        <dbReference type="ARBA" id="ARBA00007623"/>
    </source>
</evidence>
<dbReference type="InterPro" id="IPR001300">
    <property type="entry name" value="Peptidase_C2_calpain_cat"/>
</dbReference>
<feature type="active site" evidence="2 3">
    <location>
        <position position="263"/>
    </location>
</feature>
<sequence>MGCLSSKPADSPSSGRAHDYDPNLAPEAPKPVRPRPPAPATADVSPIGDDEEFAPMPPQPAQPAGRKTLRSGDTPSAKNIHMESTTKMLQFMKHAESMDWPGPESRKWNYTSVETSGSYSFTKMGNKEQVNGTIASGLSTLHSNPGKYIGCMYQTDMVDWPEDQQQYTLIEREGTVGLKYKPGEAFTVEMANYQALPHVTEVDIDSIDDGVTMQMTSHGKLLHGPRNVPLCPGRGMGVLDRPGIKIIQNVDPGDIHQGSVGDCWLLSAISALAEFDGAIFELFKKTPDMHQMPRAGPNRYHVTLYDLKTWQPVDVVVDERLASNPSNPGSLFGAKPSDDGELWACYLEKAFVAHCGGWDHIEGGVPPHAWAMLTGCKDQYTIEMEKSGKDKGKWNCWGNYNKDRDFYNELANSSKEKQPPMWQQDWPEVGGGGEGAITGEELFRKVVAWDAADFIIGCASEGDNDTVKHDGIVDGHAYTVLQAFSNVAGSGVDLVQVRNPWGSGEFEKGMWTDINGLASGWQKYPKVKALLQPKVAEDGLFWMSKEEFYKYFKTVYLCAKSMRDFKVD</sequence>
<dbReference type="Pfam" id="PF00648">
    <property type="entry name" value="Peptidase_C2"/>
    <property type="match status" value="1"/>
</dbReference>
<evidence type="ECO:0000313" key="7">
    <source>
        <dbReference type="Proteomes" id="UP000002009"/>
    </source>
</evidence>
<keyword evidence="7" id="KW-1185">Reference proteome</keyword>
<dbReference type="PROSITE" id="PS00139">
    <property type="entry name" value="THIOL_PROTEASE_CYS"/>
    <property type="match status" value="1"/>
</dbReference>
<dbReference type="GO" id="GO:0004198">
    <property type="term" value="F:calcium-dependent cysteine-type endopeptidase activity"/>
    <property type="evidence" value="ECO:0007669"/>
    <property type="project" value="InterPro"/>
</dbReference>
<dbReference type="InterPro" id="IPR022684">
    <property type="entry name" value="Calpain_cysteine_protease"/>
</dbReference>
<evidence type="ECO:0000256" key="2">
    <source>
        <dbReference type="PIRSR" id="PIRSR622684-1"/>
    </source>
</evidence>
<evidence type="ECO:0000313" key="6">
    <source>
        <dbReference type="EMBL" id="ACO62151.1"/>
    </source>
</evidence>
<dbReference type="Gene3D" id="3.90.70.10">
    <property type="entry name" value="Cysteine proteinases"/>
    <property type="match status" value="1"/>
</dbReference>
<dbReference type="InterPro" id="IPR038765">
    <property type="entry name" value="Papain-like_cys_pep_sf"/>
</dbReference>
<evidence type="ECO:0000259" key="5">
    <source>
        <dbReference type="PROSITE" id="PS50203"/>
    </source>
</evidence>
<evidence type="ECO:0000256" key="4">
    <source>
        <dbReference type="SAM" id="MobiDB-lite"/>
    </source>
</evidence>
<dbReference type="SUPFAM" id="SSF54001">
    <property type="entry name" value="Cysteine proteinases"/>
    <property type="match status" value="1"/>
</dbReference>
<keyword evidence="3" id="KW-0788">Thiol protease</keyword>
<dbReference type="RefSeq" id="XP_002500893.1">
    <property type="nucleotide sequence ID" value="XM_002500847.1"/>
</dbReference>
<dbReference type="GO" id="GO:0006508">
    <property type="term" value="P:proteolysis"/>
    <property type="evidence" value="ECO:0007669"/>
    <property type="project" value="UniProtKB-KW"/>
</dbReference>
<dbReference type="Proteomes" id="UP000002009">
    <property type="component" value="Chromosome 3"/>
</dbReference>
<feature type="active site" evidence="2 3">
    <location>
        <position position="499"/>
    </location>
</feature>
<feature type="domain" description="Calpain catalytic" evidence="5">
    <location>
        <begin position="234"/>
        <end position="561"/>
    </location>
</feature>
<reference evidence="6 7" key="1">
    <citation type="journal article" date="2009" name="Science">
        <title>Green evolution and dynamic adaptations revealed by genomes of the marine picoeukaryotes Micromonas.</title>
        <authorList>
            <person name="Worden A.Z."/>
            <person name="Lee J.H."/>
            <person name="Mock T."/>
            <person name="Rouze P."/>
            <person name="Simmons M.P."/>
            <person name="Aerts A.L."/>
            <person name="Allen A.E."/>
            <person name="Cuvelier M.L."/>
            <person name="Derelle E."/>
            <person name="Everett M.V."/>
            <person name="Foulon E."/>
            <person name="Grimwood J."/>
            <person name="Gundlach H."/>
            <person name="Henrissat B."/>
            <person name="Napoli C."/>
            <person name="McDonald S.M."/>
            <person name="Parker M.S."/>
            <person name="Rombauts S."/>
            <person name="Salamov A."/>
            <person name="Von Dassow P."/>
            <person name="Badger J.H."/>
            <person name="Coutinho P.M."/>
            <person name="Demir E."/>
            <person name="Dubchak I."/>
            <person name="Gentemann C."/>
            <person name="Eikrem W."/>
            <person name="Gready J.E."/>
            <person name="John U."/>
            <person name="Lanier W."/>
            <person name="Lindquist E.A."/>
            <person name="Lucas S."/>
            <person name="Mayer K.F."/>
            <person name="Moreau H."/>
            <person name="Not F."/>
            <person name="Otillar R."/>
            <person name="Panaud O."/>
            <person name="Pangilinan J."/>
            <person name="Paulsen I."/>
            <person name="Piegu B."/>
            <person name="Poliakov A."/>
            <person name="Robbens S."/>
            <person name="Schmutz J."/>
            <person name="Toulza E."/>
            <person name="Wyss T."/>
            <person name="Zelensky A."/>
            <person name="Zhou K."/>
            <person name="Armbrust E.V."/>
            <person name="Bhattacharya D."/>
            <person name="Goodenough U.W."/>
            <person name="Van de Peer Y."/>
            <person name="Grigoriev I.V."/>
        </authorList>
    </citation>
    <scope>NUCLEOTIDE SEQUENCE [LARGE SCALE GENOMIC DNA]</scope>
    <source>
        <strain evidence="7">RCC299 / NOUM17</strain>
    </source>
</reference>
<feature type="region of interest" description="Disordered" evidence="4">
    <location>
        <begin position="1"/>
        <end position="79"/>
    </location>
</feature>
<comment type="similarity">
    <text evidence="1">Belongs to the peptidase C2 family.</text>
</comment>
<dbReference type="OrthoDB" id="424753at2759"/>
<dbReference type="AlphaFoldDB" id="C1E1D1"/>
<evidence type="ECO:0000256" key="3">
    <source>
        <dbReference type="PROSITE-ProRule" id="PRU00239"/>
    </source>
</evidence>
<feature type="active site" evidence="2 3">
    <location>
        <position position="476"/>
    </location>
</feature>
<keyword evidence="3" id="KW-0378">Hydrolase</keyword>
<feature type="compositionally biased region" description="Pro residues" evidence="4">
    <location>
        <begin position="28"/>
        <end position="39"/>
    </location>
</feature>
<dbReference type="PROSITE" id="PS50203">
    <property type="entry name" value="CALPAIN_CAT"/>
    <property type="match status" value="1"/>
</dbReference>
<keyword evidence="3" id="KW-0645">Protease</keyword>
<name>C1E1D1_MICCC</name>
<dbReference type="eggNOG" id="KOG0045">
    <property type="taxonomic scope" value="Eukaryota"/>
</dbReference>
<gene>
    <name evidence="6" type="ORF">MICPUN_56827</name>
</gene>
<protein>
    <recommendedName>
        <fullName evidence="5">Calpain catalytic domain-containing protein</fullName>
    </recommendedName>
</protein>
<dbReference type="InterPro" id="IPR000169">
    <property type="entry name" value="Pept_cys_AS"/>
</dbReference>